<dbReference type="EMBL" id="HBUF01146405">
    <property type="protein sequence ID" value="CAG6647313.1"/>
    <property type="molecule type" value="Transcribed_RNA"/>
</dbReference>
<dbReference type="EMBL" id="HBUF01634923">
    <property type="protein sequence ID" value="CAG6783904.1"/>
    <property type="molecule type" value="Transcribed_RNA"/>
</dbReference>
<dbReference type="EMBL" id="HBUF01294616">
    <property type="protein sequence ID" value="CAG6689910.1"/>
    <property type="molecule type" value="Transcribed_RNA"/>
</dbReference>
<dbReference type="EMBL" id="HBUF01634924">
    <property type="protein sequence ID" value="CAG6783905.1"/>
    <property type="molecule type" value="Transcribed_RNA"/>
</dbReference>
<organism evidence="1">
    <name type="scientific">Cacopsylla melanoneura</name>
    <dbReference type="NCBI Taxonomy" id="428564"/>
    <lineage>
        <taxon>Eukaryota</taxon>
        <taxon>Metazoa</taxon>
        <taxon>Ecdysozoa</taxon>
        <taxon>Arthropoda</taxon>
        <taxon>Hexapoda</taxon>
        <taxon>Insecta</taxon>
        <taxon>Pterygota</taxon>
        <taxon>Neoptera</taxon>
        <taxon>Paraneoptera</taxon>
        <taxon>Hemiptera</taxon>
        <taxon>Sternorrhyncha</taxon>
        <taxon>Psylloidea</taxon>
        <taxon>Psyllidae</taxon>
        <taxon>Psyllinae</taxon>
        <taxon>Cacopsylla</taxon>
    </lineage>
</organism>
<accession>A0A8D8TNG8</accession>
<dbReference type="EMBL" id="HBUF01294614">
    <property type="protein sequence ID" value="CAG6689908.1"/>
    <property type="molecule type" value="Transcribed_RNA"/>
</dbReference>
<dbReference type="EMBL" id="HBUF01146406">
    <property type="protein sequence ID" value="CAG6647314.1"/>
    <property type="molecule type" value="Transcribed_RNA"/>
</dbReference>
<dbReference type="EMBL" id="HBUF01294612">
    <property type="protein sequence ID" value="CAG6689906.1"/>
    <property type="molecule type" value="Transcribed_RNA"/>
</dbReference>
<dbReference type="EMBL" id="HBUF01634922">
    <property type="protein sequence ID" value="CAG6783903.1"/>
    <property type="molecule type" value="Transcribed_RNA"/>
</dbReference>
<evidence type="ECO:0000313" key="1">
    <source>
        <dbReference type="EMBL" id="CAG6689909.1"/>
    </source>
</evidence>
<dbReference type="EMBL" id="HBUF01146404">
    <property type="protein sequence ID" value="CAG6647312.1"/>
    <property type="molecule type" value="Transcribed_RNA"/>
</dbReference>
<sequence length="100" mass="11066">MDYKDSRKLTTVCFPYWTSSLAPSLLHHLSLPTGEAHGVCLKRTCSPRVPCSVPSHLLLSGSEFFSSSICFKRKSKRPSTLTYIGSSTTFCLDSIPSCFQ</sequence>
<dbReference type="EMBL" id="HBUF01294615">
    <property type="protein sequence ID" value="CAG6689909.1"/>
    <property type="molecule type" value="Transcribed_RNA"/>
</dbReference>
<dbReference type="EMBL" id="HBUF01294617">
    <property type="protein sequence ID" value="CAG6689911.1"/>
    <property type="molecule type" value="Transcribed_RNA"/>
</dbReference>
<dbReference type="EMBL" id="HBUF01634920">
    <property type="protein sequence ID" value="CAG6783901.1"/>
    <property type="molecule type" value="Transcribed_RNA"/>
</dbReference>
<name>A0A8D8TNG8_9HEMI</name>
<dbReference type="EMBL" id="HBUF01634919">
    <property type="protein sequence ID" value="CAG6783900.1"/>
    <property type="molecule type" value="Transcribed_RNA"/>
</dbReference>
<proteinExistence type="predicted"/>
<dbReference type="EMBL" id="HBUF01634921">
    <property type="protein sequence ID" value="CAG6783902.1"/>
    <property type="molecule type" value="Transcribed_RNA"/>
</dbReference>
<reference evidence="1" key="1">
    <citation type="submission" date="2021-05" db="EMBL/GenBank/DDBJ databases">
        <authorList>
            <person name="Alioto T."/>
            <person name="Alioto T."/>
            <person name="Gomez Garrido J."/>
        </authorList>
    </citation>
    <scope>NUCLEOTIDE SEQUENCE</scope>
</reference>
<dbReference type="EMBL" id="HBUF01294613">
    <property type="protein sequence ID" value="CAG6689907.1"/>
    <property type="molecule type" value="Transcribed_RNA"/>
</dbReference>
<dbReference type="AlphaFoldDB" id="A0A8D8TNG8"/>
<protein>
    <submittedName>
        <fullName evidence="1">Uncharacterized protein</fullName>
    </submittedName>
</protein>